<dbReference type="EnsemblPlants" id="TuG1812G0500001560.01.T01">
    <property type="protein sequence ID" value="TuG1812G0500001560.01.T01"/>
    <property type="gene ID" value="TuG1812G0500001560.01"/>
</dbReference>
<reference evidence="1" key="3">
    <citation type="submission" date="2022-06" db="UniProtKB">
        <authorList>
            <consortium name="EnsemblPlants"/>
        </authorList>
    </citation>
    <scope>IDENTIFICATION</scope>
</reference>
<dbReference type="Proteomes" id="UP000015106">
    <property type="component" value="Chromosome 5"/>
</dbReference>
<name>A0A8R7UEP9_TRIUA</name>
<accession>A0A8R7UEP9</accession>
<sequence>MYQQIFMKTYFCNYCINVHTKSDGQNYILYVGDHACPEHLCL</sequence>
<reference evidence="1" key="2">
    <citation type="submission" date="2018-03" db="EMBL/GenBank/DDBJ databases">
        <title>The Triticum urartu genome reveals the dynamic nature of wheat genome evolution.</title>
        <authorList>
            <person name="Ling H."/>
            <person name="Ma B."/>
            <person name="Shi X."/>
            <person name="Liu H."/>
            <person name="Dong L."/>
            <person name="Sun H."/>
            <person name="Cao Y."/>
            <person name="Gao Q."/>
            <person name="Zheng S."/>
            <person name="Li Y."/>
            <person name="Yu Y."/>
            <person name="Du H."/>
            <person name="Qi M."/>
            <person name="Li Y."/>
            <person name="Yu H."/>
            <person name="Cui Y."/>
            <person name="Wang N."/>
            <person name="Chen C."/>
            <person name="Wu H."/>
            <person name="Zhao Y."/>
            <person name="Zhang J."/>
            <person name="Li Y."/>
            <person name="Zhou W."/>
            <person name="Zhang B."/>
            <person name="Hu W."/>
            <person name="Eijk M."/>
            <person name="Tang J."/>
            <person name="Witsenboer H."/>
            <person name="Zhao S."/>
            <person name="Li Z."/>
            <person name="Zhang A."/>
            <person name="Wang D."/>
            <person name="Liang C."/>
        </authorList>
    </citation>
    <scope>NUCLEOTIDE SEQUENCE [LARGE SCALE GENOMIC DNA]</scope>
    <source>
        <strain evidence="1">cv. G1812</strain>
    </source>
</reference>
<organism evidence="1 2">
    <name type="scientific">Triticum urartu</name>
    <name type="common">Red wild einkorn</name>
    <name type="synonym">Crithodium urartu</name>
    <dbReference type="NCBI Taxonomy" id="4572"/>
    <lineage>
        <taxon>Eukaryota</taxon>
        <taxon>Viridiplantae</taxon>
        <taxon>Streptophyta</taxon>
        <taxon>Embryophyta</taxon>
        <taxon>Tracheophyta</taxon>
        <taxon>Spermatophyta</taxon>
        <taxon>Magnoliopsida</taxon>
        <taxon>Liliopsida</taxon>
        <taxon>Poales</taxon>
        <taxon>Poaceae</taxon>
        <taxon>BOP clade</taxon>
        <taxon>Pooideae</taxon>
        <taxon>Triticodae</taxon>
        <taxon>Triticeae</taxon>
        <taxon>Triticinae</taxon>
        <taxon>Triticum</taxon>
    </lineage>
</organism>
<evidence type="ECO:0000313" key="1">
    <source>
        <dbReference type="EnsemblPlants" id="TuG1812G0500001560.01.T01"/>
    </source>
</evidence>
<reference evidence="2" key="1">
    <citation type="journal article" date="2013" name="Nature">
        <title>Draft genome of the wheat A-genome progenitor Triticum urartu.</title>
        <authorList>
            <person name="Ling H.Q."/>
            <person name="Zhao S."/>
            <person name="Liu D."/>
            <person name="Wang J."/>
            <person name="Sun H."/>
            <person name="Zhang C."/>
            <person name="Fan H."/>
            <person name="Li D."/>
            <person name="Dong L."/>
            <person name="Tao Y."/>
            <person name="Gao C."/>
            <person name="Wu H."/>
            <person name="Li Y."/>
            <person name="Cui Y."/>
            <person name="Guo X."/>
            <person name="Zheng S."/>
            <person name="Wang B."/>
            <person name="Yu K."/>
            <person name="Liang Q."/>
            <person name="Yang W."/>
            <person name="Lou X."/>
            <person name="Chen J."/>
            <person name="Feng M."/>
            <person name="Jian J."/>
            <person name="Zhang X."/>
            <person name="Luo G."/>
            <person name="Jiang Y."/>
            <person name="Liu J."/>
            <person name="Wang Z."/>
            <person name="Sha Y."/>
            <person name="Zhang B."/>
            <person name="Wu H."/>
            <person name="Tang D."/>
            <person name="Shen Q."/>
            <person name="Xue P."/>
            <person name="Zou S."/>
            <person name="Wang X."/>
            <person name="Liu X."/>
            <person name="Wang F."/>
            <person name="Yang Y."/>
            <person name="An X."/>
            <person name="Dong Z."/>
            <person name="Zhang K."/>
            <person name="Zhang X."/>
            <person name="Luo M.C."/>
            <person name="Dvorak J."/>
            <person name="Tong Y."/>
            <person name="Wang J."/>
            <person name="Yang H."/>
            <person name="Li Z."/>
            <person name="Wang D."/>
            <person name="Zhang A."/>
            <person name="Wang J."/>
        </authorList>
    </citation>
    <scope>NUCLEOTIDE SEQUENCE</scope>
    <source>
        <strain evidence="2">cv. G1812</strain>
    </source>
</reference>
<keyword evidence="2" id="KW-1185">Reference proteome</keyword>
<proteinExistence type="predicted"/>
<protein>
    <submittedName>
        <fullName evidence="1">Uncharacterized protein</fullName>
    </submittedName>
</protein>
<dbReference type="AlphaFoldDB" id="A0A8R7UEP9"/>
<dbReference type="Gramene" id="TuG1812G0500001560.01.T01">
    <property type="protein sequence ID" value="TuG1812G0500001560.01.T01"/>
    <property type="gene ID" value="TuG1812G0500001560.01"/>
</dbReference>
<evidence type="ECO:0000313" key="2">
    <source>
        <dbReference type="Proteomes" id="UP000015106"/>
    </source>
</evidence>